<dbReference type="AlphaFoldDB" id="A0A840A428"/>
<name>A0A840A428_9CAUL</name>
<organism evidence="1 2">
    <name type="scientific">Phenylobacterium haematophilum</name>
    <dbReference type="NCBI Taxonomy" id="98513"/>
    <lineage>
        <taxon>Bacteria</taxon>
        <taxon>Pseudomonadati</taxon>
        <taxon>Pseudomonadota</taxon>
        <taxon>Alphaproteobacteria</taxon>
        <taxon>Caulobacterales</taxon>
        <taxon>Caulobacteraceae</taxon>
        <taxon>Phenylobacterium</taxon>
    </lineage>
</organism>
<dbReference type="Proteomes" id="UP000530564">
    <property type="component" value="Unassembled WGS sequence"/>
</dbReference>
<comment type="caution">
    <text evidence="1">The sequence shown here is derived from an EMBL/GenBank/DDBJ whole genome shotgun (WGS) entry which is preliminary data.</text>
</comment>
<keyword evidence="2" id="KW-1185">Reference proteome</keyword>
<reference evidence="1 2" key="1">
    <citation type="submission" date="2020-08" db="EMBL/GenBank/DDBJ databases">
        <title>Genomic Encyclopedia of Type Strains, Phase IV (KMG-IV): sequencing the most valuable type-strain genomes for metagenomic binning, comparative biology and taxonomic classification.</title>
        <authorList>
            <person name="Goeker M."/>
        </authorList>
    </citation>
    <scope>NUCLEOTIDE SEQUENCE [LARGE SCALE GENOMIC DNA]</scope>
    <source>
        <strain evidence="1 2">DSM 21793</strain>
    </source>
</reference>
<evidence type="ECO:0000313" key="1">
    <source>
        <dbReference type="EMBL" id="MBB3892729.1"/>
    </source>
</evidence>
<accession>A0A840A428</accession>
<dbReference type="EMBL" id="JACIDK010000005">
    <property type="protein sequence ID" value="MBB3892729.1"/>
    <property type="molecule type" value="Genomic_DNA"/>
</dbReference>
<evidence type="ECO:0000313" key="2">
    <source>
        <dbReference type="Proteomes" id="UP000530564"/>
    </source>
</evidence>
<proteinExistence type="predicted"/>
<dbReference type="RefSeq" id="WP_343056169.1">
    <property type="nucleotide sequence ID" value="NZ_JACIDK010000005.1"/>
</dbReference>
<sequence>MTLRRDLNPMPDDVRQALEARGLVNAYEGRPPFQRNDYLGWITRARKPETRQKRLAQMLDELEDGDIYMKMRWNAAS</sequence>
<protein>
    <submittedName>
        <fullName evidence="1">Uncharacterized protein YdeI (YjbR/CyaY-like superfamily)</fullName>
    </submittedName>
</protein>
<gene>
    <name evidence="1" type="ORF">GGQ61_003465</name>
</gene>
<dbReference type="Pfam" id="PF13376">
    <property type="entry name" value="OmdA"/>
    <property type="match status" value="1"/>
</dbReference>